<name>A0A7G5DML0_9PSED</name>
<keyword evidence="9" id="KW-1185">Reference proteome</keyword>
<feature type="transmembrane region" description="Helical" evidence="6">
    <location>
        <begin position="239"/>
        <end position="257"/>
    </location>
</feature>
<accession>A0A7G5DML0</accession>
<dbReference type="Proteomes" id="UP000515276">
    <property type="component" value="Chromosome"/>
</dbReference>
<proteinExistence type="predicted"/>
<keyword evidence="5" id="KW-0902">Two-component regulatory system</keyword>
<evidence type="ECO:0000313" key="8">
    <source>
        <dbReference type="EMBL" id="QMV62985.1"/>
    </source>
</evidence>
<dbReference type="PANTHER" id="PTHR24421">
    <property type="entry name" value="NITRATE/NITRITE SENSOR PROTEIN NARX-RELATED"/>
    <property type="match status" value="1"/>
</dbReference>
<feature type="transmembrane region" description="Helical" evidence="6">
    <location>
        <begin position="263"/>
        <end position="285"/>
    </location>
</feature>
<dbReference type="RefSeq" id="WP_182368933.1">
    <property type="nucleotide sequence ID" value="NZ_CP059139.1"/>
</dbReference>
<dbReference type="EMBL" id="CP059139">
    <property type="protein sequence ID" value="QMV62985.1"/>
    <property type="molecule type" value="Genomic_DNA"/>
</dbReference>
<keyword evidence="6" id="KW-0472">Membrane</keyword>
<evidence type="ECO:0000256" key="5">
    <source>
        <dbReference type="ARBA" id="ARBA00023012"/>
    </source>
</evidence>
<protein>
    <recommendedName>
        <fullName evidence="2">histidine kinase</fullName>
        <ecNumber evidence="2">2.7.13.3</ecNumber>
    </recommendedName>
</protein>
<reference evidence="8 9" key="1">
    <citation type="journal article" date="2020" name="G3 (Bethesda)">
        <title>CeMbio - The Caenorhabditis elegans Microbiome Resource.</title>
        <authorList>
            <person name="Dirksen P."/>
            <person name="Assie A."/>
            <person name="Zimmermann J."/>
            <person name="Zhang F."/>
            <person name="Tietje A.M."/>
            <person name="Marsh S.A."/>
            <person name="Felix M.A."/>
            <person name="Shapira M."/>
            <person name="Kaleta C."/>
            <person name="Schulenburg H."/>
            <person name="Samuel B."/>
        </authorList>
    </citation>
    <scope>NUCLEOTIDE SEQUENCE [LARGE SCALE GENOMIC DNA]</scope>
    <source>
        <strain evidence="8 9">MSPm1</strain>
    </source>
</reference>
<organism evidence="8 9">
    <name type="scientific">Pseudomonas berkeleyensis</name>
    <dbReference type="NCBI Taxonomy" id="2726956"/>
    <lineage>
        <taxon>Bacteria</taxon>
        <taxon>Pseudomonadati</taxon>
        <taxon>Pseudomonadota</taxon>
        <taxon>Gammaproteobacteria</taxon>
        <taxon>Pseudomonadales</taxon>
        <taxon>Pseudomonadaceae</taxon>
        <taxon>Pseudomonas</taxon>
    </lineage>
</organism>
<evidence type="ECO:0000256" key="2">
    <source>
        <dbReference type="ARBA" id="ARBA00012438"/>
    </source>
</evidence>
<dbReference type="PANTHER" id="PTHR24421:SF10">
    <property type="entry name" value="NITRATE_NITRITE SENSOR PROTEIN NARQ"/>
    <property type="match status" value="1"/>
</dbReference>
<dbReference type="InterPro" id="IPR036890">
    <property type="entry name" value="HATPase_C_sf"/>
</dbReference>
<dbReference type="CDD" id="cd16917">
    <property type="entry name" value="HATPase_UhpB-NarQ-NarX-like"/>
    <property type="match status" value="1"/>
</dbReference>
<dbReference type="EC" id="2.7.13.3" evidence="2"/>
<gene>
    <name evidence="8" type="ORF">HS968_23690</name>
</gene>
<evidence type="ECO:0000256" key="4">
    <source>
        <dbReference type="ARBA" id="ARBA00022777"/>
    </source>
</evidence>
<feature type="domain" description="Histidine kinase" evidence="7">
    <location>
        <begin position="491"/>
        <end position="580"/>
    </location>
</feature>
<keyword evidence="6" id="KW-1133">Transmembrane helix</keyword>
<dbReference type="Gene3D" id="1.20.5.1930">
    <property type="match status" value="1"/>
</dbReference>
<dbReference type="InterPro" id="IPR008979">
    <property type="entry name" value="Galactose-bd-like_sf"/>
</dbReference>
<dbReference type="GO" id="GO:0004673">
    <property type="term" value="F:protein histidine kinase activity"/>
    <property type="evidence" value="ECO:0007669"/>
    <property type="project" value="UniProtKB-EC"/>
</dbReference>
<evidence type="ECO:0000256" key="3">
    <source>
        <dbReference type="ARBA" id="ARBA00022679"/>
    </source>
</evidence>
<dbReference type="InterPro" id="IPR005467">
    <property type="entry name" value="His_kinase_dom"/>
</dbReference>
<dbReference type="Pfam" id="PF02518">
    <property type="entry name" value="HATPase_c"/>
    <property type="match status" value="1"/>
</dbReference>
<evidence type="ECO:0000256" key="6">
    <source>
        <dbReference type="SAM" id="Phobius"/>
    </source>
</evidence>
<evidence type="ECO:0000256" key="1">
    <source>
        <dbReference type="ARBA" id="ARBA00000085"/>
    </source>
</evidence>
<dbReference type="GO" id="GO:0000160">
    <property type="term" value="P:phosphorelay signal transduction system"/>
    <property type="evidence" value="ECO:0007669"/>
    <property type="project" value="UniProtKB-KW"/>
</dbReference>
<feature type="transmembrane region" description="Helical" evidence="6">
    <location>
        <begin position="178"/>
        <end position="197"/>
    </location>
</feature>
<dbReference type="PROSITE" id="PS50109">
    <property type="entry name" value="HIS_KIN"/>
    <property type="match status" value="1"/>
</dbReference>
<keyword evidence="3" id="KW-0808">Transferase</keyword>
<feature type="transmembrane region" description="Helical" evidence="6">
    <location>
        <begin position="150"/>
        <end position="171"/>
    </location>
</feature>
<feature type="transmembrane region" description="Helical" evidence="6">
    <location>
        <begin position="297"/>
        <end position="318"/>
    </location>
</feature>
<dbReference type="Gene3D" id="3.30.565.10">
    <property type="entry name" value="Histidine kinase-like ATPase, C-terminal domain"/>
    <property type="match status" value="1"/>
</dbReference>
<sequence>MNITRIMAAPERGEAGVRPMDGWQAVTLPDLWQRHWPGFLGPVWYRLDWQADCAGEPLALNISRMVMAGEVWLNDDLLWRDERLVEPLSRSWNLPRYWLLPASSQQEANTLWIRLVGSEHAAPGLGTVRLGVAEQVWAEYRTQLLQQRELVYINLLVSLVMGVPFFTFWLFRRQERAFGWFALASLLWSLGIVNLLLTSSWPFANGEVWDRLSLMALALYCPAFCLFIWTFAGIRFPRCGRVLWGLALVLCVAALLLPKAQIAMLQMLSAVVLRVPLPVVCLQLLWHACRAREIHLIVLGVCIFSGTVFEVLTFAGILGGQGVYALLVAPLISVVMFLTLAMRFASSLKRIERFNDDLLARVESTRAELTQTLQREHQLEADNIRLNERLRLTHDLHDGLGSSLMRSITRMEHGDGLKDGQFLSVLKTLRSDLRDVIDGSSSVPVWPSPQEWLAPLRRRFIDLFDDLGIESHWRLPEHWPGAFTAPQLLALTRFLEEALTNVLKHAGATRLEVGVRAESEHGLSLWIRDNGRGFDVDEVLAAGTGVGMSSMRMRIERMGGQLRIESRSGETILIAIIHGEPVVASHE</sequence>
<evidence type="ECO:0000313" key="9">
    <source>
        <dbReference type="Proteomes" id="UP000515276"/>
    </source>
</evidence>
<feature type="transmembrane region" description="Helical" evidence="6">
    <location>
        <begin position="212"/>
        <end position="232"/>
    </location>
</feature>
<keyword evidence="6" id="KW-0812">Transmembrane</keyword>
<dbReference type="SUPFAM" id="SSF55874">
    <property type="entry name" value="ATPase domain of HSP90 chaperone/DNA topoisomerase II/histidine kinase"/>
    <property type="match status" value="1"/>
</dbReference>
<dbReference type="AlphaFoldDB" id="A0A7G5DML0"/>
<dbReference type="SMART" id="SM00387">
    <property type="entry name" value="HATPase_c"/>
    <property type="match status" value="1"/>
</dbReference>
<feature type="transmembrane region" description="Helical" evidence="6">
    <location>
        <begin position="324"/>
        <end position="345"/>
    </location>
</feature>
<dbReference type="InterPro" id="IPR003594">
    <property type="entry name" value="HATPase_dom"/>
</dbReference>
<dbReference type="InterPro" id="IPR050482">
    <property type="entry name" value="Sensor_HK_TwoCompSys"/>
</dbReference>
<comment type="catalytic activity">
    <reaction evidence="1">
        <text>ATP + protein L-histidine = ADP + protein N-phospho-L-histidine.</text>
        <dbReference type="EC" id="2.7.13.3"/>
    </reaction>
</comment>
<keyword evidence="4 8" id="KW-0418">Kinase</keyword>
<evidence type="ECO:0000259" key="7">
    <source>
        <dbReference type="PROSITE" id="PS50109"/>
    </source>
</evidence>
<dbReference type="SUPFAM" id="SSF49785">
    <property type="entry name" value="Galactose-binding domain-like"/>
    <property type="match status" value="1"/>
</dbReference>